<keyword evidence="3" id="KW-0804">Transcription</keyword>
<proteinExistence type="predicted"/>
<sequence>MGYTVNVTNATPTRREQLRLDTTAEIKRVALELLTEGGPDAISLRAIAREMRMTAGALYSYYATRDDLITALTSDMYTSLVDEVEAARDAHPADAPAARLLAWGESFRAWAIAHPAGFRLVYGDPVRGYKVPESGAAPEAASRACAGLTGLVAAAWPLKDQGREDDYTWDDFDPGLADLVKDKFPDLPPAAVALALRTWGRMHGLVALEVYGHLRAQTKDPARLYRAELRDLARSLGFEAESD</sequence>
<evidence type="ECO:0000256" key="3">
    <source>
        <dbReference type="ARBA" id="ARBA00023163"/>
    </source>
</evidence>
<protein>
    <submittedName>
        <fullName evidence="6">TetR/AcrR family transcriptional regulator</fullName>
    </submittedName>
</protein>
<feature type="domain" description="HTH tetR-type" evidence="5">
    <location>
        <begin position="20"/>
        <end position="80"/>
    </location>
</feature>
<dbReference type="Pfam" id="PF13305">
    <property type="entry name" value="TetR_C_33"/>
    <property type="match status" value="1"/>
</dbReference>
<evidence type="ECO:0000256" key="2">
    <source>
        <dbReference type="ARBA" id="ARBA00023125"/>
    </source>
</evidence>
<comment type="caution">
    <text evidence="6">The sequence shown here is derived from an EMBL/GenBank/DDBJ whole genome shotgun (WGS) entry which is preliminary data.</text>
</comment>
<keyword evidence="1" id="KW-0805">Transcription regulation</keyword>
<reference evidence="7" key="1">
    <citation type="journal article" date="2019" name="Int. J. Syst. Evol. Microbiol.">
        <title>The Global Catalogue of Microorganisms (GCM) 10K type strain sequencing project: providing services to taxonomists for standard genome sequencing and annotation.</title>
        <authorList>
            <consortium name="The Broad Institute Genomics Platform"/>
            <consortium name="The Broad Institute Genome Sequencing Center for Infectious Disease"/>
            <person name="Wu L."/>
            <person name="Ma J."/>
        </authorList>
    </citation>
    <scope>NUCLEOTIDE SEQUENCE [LARGE SCALE GENOMIC DNA]</scope>
    <source>
        <strain evidence="7">CGMCC 4.7396</strain>
    </source>
</reference>
<dbReference type="InterPro" id="IPR050109">
    <property type="entry name" value="HTH-type_TetR-like_transc_reg"/>
</dbReference>
<dbReference type="InterPro" id="IPR025996">
    <property type="entry name" value="MT1864/Rv1816-like_C"/>
</dbReference>
<dbReference type="Proteomes" id="UP001595712">
    <property type="component" value="Unassembled WGS sequence"/>
</dbReference>
<dbReference type="InterPro" id="IPR001647">
    <property type="entry name" value="HTH_TetR"/>
</dbReference>
<dbReference type="PANTHER" id="PTHR30055">
    <property type="entry name" value="HTH-TYPE TRANSCRIPTIONAL REGULATOR RUTR"/>
    <property type="match status" value="1"/>
</dbReference>
<evidence type="ECO:0000256" key="4">
    <source>
        <dbReference type="PROSITE-ProRule" id="PRU00335"/>
    </source>
</evidence>
<dbReference type="SUPFAM" id="SSF46689">
    <property type="entry name" value="Homeodomain-like"/>
    <property type="match status" value="1"/>
</dbReference>
<keyword evidence="2 4" id="KW-0238">DNA-binding</keyword>
<name>A0ABV7PVU8_9ACTN</name>
<keyword evidence="7" id="KW-1185">Reference proteome</keyword>
<dbReference type="PROSITE" id="PS50977">
    <property type="entry name" value="HTH_TETR_2"/>
    <property type="match status" value="1"/>
</dbReference>
<dbReference type="Gene3D" id="1.10.357.10">
    <property type="entry name" value="Tetracycline Repressor, domain 2"/>
    <property type="match status" value="1"/>
</dbReference>
<evidence type="ECO:0000313" key="7">
    <source>
        <dbReference type="Proteomes" id="UP001595712"/>
    </source>
</evidence>
<dbReference type="EMBL" id="JBHRWO010000004">
    <property type="protein sequence ID" value="MFC3491608.1"/>
    <property type="molecule type" value="Genomic_DNA"/>
</dbReference>
<evidence type="ECO:0000313" key="6">
    <source>
        <dbReference type="EMBL" id="MFC3491608.1"/>
    </source>
</evidence>
<organism evidence="6 7">
    <name type="scientific">Glycomyces rhizosphaerae</name>
    <dbReference type="NCBI Taxonomy" id="2054422"/>
    <lineage>
        <taxon>Bacteria</taxon>
        <taxon>Bacillati</taxon>
        <taxon>Actinomycetota</taxon>
        <taxon>Actinomycetes</taxon>
        <taxon>Glycomycetales</taxon>
        <taxon>Glycomycetaceae</taxon>
        <taxon>Glycomyces</taxon>
    </lineage>
</organism>
<feature type="DNA-binding region" description="H-T-H motif" evidence="4">
    <location>
        <begin position="43"/>
        <end position="62"/>
    </location>
</feature>
<dbReference type="Pfam" id="PF00440">
    <property type="entry name" value="TetR_N"/>
    <property type="match status" value="1"/>
</dbReference>
<dbReference type="InterPro" id="IPR036271">
    <property type="entry name" value="Tet_transcr_reg_TetR-rel_C_sf"/>
</dbReference>
<evidence type="ECO:0000256" key="1">
    <source>
        <dbReference type="ARBA" id="ARBA00023015"/>
    </source>
</evidence>
<dbReference type="SUPFAM" id="SSF48498">
    <property type="entry name" value="Tetracyclin repressor-like, C-terminal domain"/>
    <property type="match status" value="1"/>
</dbReference>
<dbReference type="InterPro" id="IPR009057">
    <property type="entry name" value="Homeodomain-like_sf"/>
</dbReference>
<evidence type="ECO:0000259" key="5">
    <source>
        <dbReference type="PROSITE" id="PS50977"/>
    </source>
</evidence>
<gene>
    <name evidence="6" type="ORF">ACFO8M_03790</name>
</gene>
<accession>A0ABV7PVU8</accession>
<dbReference type="PANTHER" id="PTHR30055:SF243">
    <property type="entry name" value="HTH-TYPE TRANSCRIPTIONAL REGULATOR RV1816"/>
    <property type="match status" value="1"/>
</dbReference>
<dbReference type="RefSeq" id="WP_387970685.1">
    <property type="nucleotide sequence ID" value="NZ_JBHRWO010000004.1"/>
</dbReference>